<evidence type="ECO:0000313" key="2">
    <source>
        <dbReference type="Proteomes" id="UP000441399"/>
    </source>
</evidence>
<accession>A0A5S9Q9Z4</accession>
<dbReference type="EMBL" id="CACSIO010000023">
    <property type="protein sequence ID" value="CAA0114913.1"/>
    <property type="molecule type" value="Genomic_DNA"/>
</dbReference>
<dbReference type="Gene3D" id="3.40.30.10">
    <property type="entry name" value="Glutaredoxin"/>
    <property type="match status" value="1"/>
</dbReference>
<dbReference type="OrthoDB" id="9813770at2"/>
<dbReference type="InterPro" id="IPR036249">
    <property type="entry name" value="Thioredoxin-like_sf"/>
</dbReference>
<sequence>MKTTLFYVHDPMCSWCWAYRPVLGQIRAALKGQLTVVDILGGLAPDTDEPMPEEQQQAIQGYWRQIQQQVGSEFNFDFWRLNTPRRSTYPACRAVIAAAQQGAGDAMNLAIQTAYYLRAMNPSDDEILATLADELGLDFDRFVNDLNAPATQERLAAQIQQARQMGADSFPSWVLVHQGRSHVISIDYSSAQNTLARIVDILKSSSTDHNNDR</sequence>
<dbReference type="CDD" id="cd03025">
    <property type="entry name" value="DsbA_FrnE_like"/>
    <property type="match status" value="1"/>
</dbReference>
<dbReference type="SUPFAM" id="SSF52833">
    <property type="entry name" value="Thioredoxin-like"/>
    <property type="match status" value="1"/>
</dbReference>
<keyword evidence="2" id="KW-1185">Reference proteome</keyword>
<gene>
    <name evidence="1" type="ORF">OPDIPICF_01662</name>
</gene>
<dbReference type="AlphaFoldDB" id="A0A5S9Q9Z4"/>
<dbReference type="Pfam" id="PF13743">
    <property type="entry name" value="Thioredoxin_5"/>
    <property type="match status" value="1"/>
</dbReference>
<dbReference type="PANTHER" id="PTHR13887">
    <property type="entry name" value="GLUTATHIONE S-TRANSFERASE KAPPA"/>
    <property type="match status" value="1"/>
</dbReference>
<dbReference type="PANTHER" id="PTHR13887:SF54">
    <property type="entry name" value="DSBA FAMILY PROTEIN"/>
    <property type="match status" value="1"/>
</dbReference>
<protein>
    <recommendedName>
        <fullName evidence="3">DSBA-like thioredoxin domain-containing protein</fullName>
    </recommendedName>
</protein>
<evidence type="ECO:0000313" key="1">
    <source>
        <dbReference type="EMBL" id="CAA0114913.1"/>
    </source>
</evidence>
<dbReference type="Proteomes" id="UP000441399">
    <property type="component" value="Unassembled WGS sequence"/>
</dbReference>
<evidence type="ECO:0008006" key="3">
    <source>
        <dbReference type="Google" id="ProtNLM"/>
    </source>
</evidence>
<proteinExistence type="predicted"/>
<name>A0A5S9Q9Z4_9GAMM</name>
<reference evidence="1 2" key="1">
    <citation type="submission" date="2019-11" db="EMBL/GenBank/DDBJ databases">
        <authorList>
            <person name="Holert J."/>
        </authorList>
    </citation>
    <scope>NUCLEOTIDE SEQUENCE [LARGE SCALE GENOMIC DNA]</scope>
    <source>
        <strain evidence="1">SB11_3</strain>
    </source>
</reference>
<organism evidence="1 2">
    <name type="scientific">BD1-7 clade bacterium</name>
    <dbReference type="NCBI Taxonomy" id="2029982"/>
    <lineage>
        <taxon>Bacteria</taxon>
        <taxon>Pseudomonadati</taxon>
        <taxon>Pseudomonadota</taxon>
        <taxon>Gammaproteobacteria</taxon>
        <taxon>Cellvibrionales</taxon>
        <taxon>Spongiibacteraceae</taxon>
        <taxon>BD1-7 clade</taxon>
    </lineage>
</organism>